<dbReference type="Gene3D" id="2.60.120.10">
    <property type="entry name" value="Jelly Rolls"/>
    <property type="match status" value="1"/>
</dbReference>
<gene>
    <name evidence="2" type="ORF">GCM10011585_10790</name>
</gene>
<keyword evidence="3" id="KW-1185">Reference proteome</keyword>
<protein>
    <submittedName>
        <fullName evidence="2">Cupin</fullName>
    </submittedName>
</protein>
<comment type="caution">
    <text evidence="2">The sequence shown here is derived from an EMBL/GenBank/DDBJ whole genome shotgun (WGS) entry which is preliminary data.</text>
</comment>
<dbReference type="PANTHER" id="PTHR40112">
    <property type="entry name" value="H2HPP ISOMERASE"/>
    <property type="match status" value="1"/>
</dbReference>
<reference evidence="2" key="2">
    <citation type="submission" date="2020-09" db="EMBL/GenBank/DDBJ databases">
        <authorList>
            <person name="Sun Q."/>
            <person name="Zhou Y."/>
        </authorList>
    </citation>
    <scope>NUCLEOTIDE SEQUENCE</scope>
    <source>
        <strain evidence="2">CGMCC 1.12997</strain>
    </source>
</reference>
<dbReference type="EMBL" id="BMGT01000001">
    <property type="protein sequence ID" value="GGG70485.1"/>
    <property type="molecule type" value="Genomic_DNA"/>
</dbReference>
<proteinExistence type="predicted"/>
<evidence type="ECO:0000313" key="3">
    <source>
        <dbReference type="Proteomes" id="UP000647241"/>
    </source>
</evidence>
<sequence length="108" mass="12256">MRTNEARSFTPEPGMIRQVLAHSDALMLVRHYFEQGWVGERHSHPHHQLVYVVKGALHVNVAGEEFDVFTGDSFIVDGGVEHQASALEASEVLDVFTPVREDYRELVR</sequence>
<dbReference type="Proteomes" id="UP000647241">
    <property type="component" value="Unassembled WGS sequence"/>
</dbReference>
<dbReference type="InterPro" id="IPR014710">
    <property type="entry name" value="RmlC-like_jellyroll"/>
</dbReference>
<dbReference type="PANTHER" id="PTHR40112:SF1">
    <property type="entry name" value="H2HPP ISOMERASE"/>
    <property type="match status" value="1"/>
</dbReference>
<dbReference type="SUPFAM" id="SSF51182">
    <property type="entry name" value="RmlC-like cupins"/>
    <property type="match status" value="1"/>
</dbReference>
<dbReference type="InterPro" id="IPR013096">
    <property type="entry name" value="Cupin_2"/>
</dbReference>
<feature type="domain" description="Cupin type-2" evidence="1">
    <location>
        <begin position="33"/>
        <end position="95"/>
    </location>
</feature>
<accession>A0A917H823</accession>
<dbReference type="AlphaFoldDB" id="A0A917H823"/>
<evidence type="ECO:0000259" key="1">
    <source>
        <dbReference type="Pfam" id="PF07883"/>
    </source>
</evidence>
<dbReference type="PIRSF" id="PIRSF029883">
    <property type="entry name" value="KdgF"/>
    <property type="match status" value="1"/>
</dbReference>
<dbReference type="InterPro" id="IPR011051">
    <property type="entry name" value="RmlC_Cupin_sf"/>
</dbReference>
<evidence type="ECO:0000313" key="2">
    <source>
        <dbReference type="EMBL" id="GGG70485.1"/>
    </source>
</evidence>
<dbReference type="Pfam" id="PF07883">
    <property type="entry name" value="Cupin_2"/>
    <property type="match status" value="1"/>
</dbReference>
<dbReference type="InterPro" id="IPR025499">
    <property type="entry name" value="KdgF"/>
</dbReference>
<dbReference type="CDD" id="cd02238">
    <property type="entry name" value="cupin_KdgF"/>
    <property type="match status" value="1"/>
</dbReference>
<name>A0A917H823_9BACT</name>
<dbReference type="InterPro" id="IPR052535">
    <property type="entry name" value="Bacilysin_H2HPP_isomerase"/>
</dbReference>
<organism evidence="2 3">
    <name type="scientific">Edaphobacter dinghuensis</name>
    <dbReference type="NCBI Taxonomy" id="1560005"/>
    <lineage>
        <taxon>Bacteria</taxon>
        <taxon>Pseudomonadati</taxon>
        <taxon>Acidobacteriota</taxon>
        <taxon>Terriglobia</taxon>
        <taxon>Terriglobales</taxon>
        <taxon>Acidobacteriaceae</taxon>
        <taxon>Edaphobacter</taxon>
    </lineage>
</organism>
<reference evidence="2" key="1">
    <citation type="journal article" date="2014" name="Int. J. Syst. Evol. Microbiol.">
        <title>Complete genome sequence of Corynebacterium casei LMG S-19264T (=DSM 44701T), isolated from a smear-ripened cheese.</title>
        <authorList>
            <consortium name="US DOE Joint Genome Institute (JGI-PGF)"/>
            <person name="Walter F."/>
            <person name="Albersmeier A."/>
            <person name="Kalinowski J."/>
            <person name="Ruckert C."/>
        </authorList>
    </citation>
    <scope>NUCLEOTIDE SEQUENCE</scope>
    <source>
        <strain evidence="2">CGMCC 1.12997</strain>
    </source>
</reference>